<dbReference type="SUPFAM" id="SSF51011">
    <property type="entry name" value="Glycosyl hydrolase domain"/>
    <property type="match status" value="1"/>
</dbReference>
<dbReference type="RefSeq" id="WP_162367811.1">
    <property type="nucleotide sequence ID" value="NZ_WUBS01000016.1"/>
</dbReference>
<accession>A0A845SR49</accession>
<dbReference type="SMART" id="SM00642">
    <property type="entry name" value="Aamy"/>
    <property type="match status" value="1"/>
</dbReference>
<sequence>MRTSWWRNAVIYQIYPKSFQDSTGNGSGDLSGITRRLDYLRLLGVDALWLTPIYISPQVDSGYDIADYYAIDPAYGTMADFEALVAGAHRRGMRIIMDMVLNHTSTSHPWFIASKDPHGPYRRYYFWRDGQGDGPPNNWLSKFGGSAWHQPEPGGQYYLHLYSREQADLNWDHPPLREELKNICRFWAGRGIDGLRLDVINVIAKHPQLPDAPEGDGRPFYTDLPRAQDYLREMNREIFTPLGLMTVGEMSSTSLEKCRHYANIDGEQLSMAAHFHHLKVDYAGGEKWAPAMPDFVLLKQIFNRWQRGMHHRAWNTLFWCNHDQPRIVSRFGDEGELRVASAKMLAMALHGMQGTPFIFQGEELGMTNPGFAAIEEYRDIESLNMYADATARGIAREQTLGVLAARSRDNSRTPMQWDNGVNAGFSSGTPWIACAGNADRINAQAALADADSIFYCYQQLIGLRKTLAILTEGDYRDLCPAHPALWHYRRAWRGQRLLVLANLSRQPQQWRPAIARGGPWRRLISNYGDTPHAPQPLTLRPYEAVYWLRG</sequence>
<dbReference type="AlphaFoldDB" id="A0A845SR49"/>
<evidence type="ECO:0000256" key="3">
    <source>
        <dbReference type="ARBA" id="ARBA00023295"/>
    </source>
</evidence>
<keyword evidence="3 5" id="KW-0326">Glycosidase</keyword>
<dbReference type="InterPro" id="IPR017853">
    <property type="entry name" value="GH"/>
</dbReference>
<dbReference type="InterPro" id="IPR045857">
    <property type="entry name" value="O16G_dom_2"/>
</dbReference>
<keyword evidence="6" id="KW-1185">Reference proteome</keyword>
<evidence type="ECO:0000256" key="1">
    <source>
        <dbReference type="ARBA" id="ARBA00008061"/>
    </source>
</evidence>
<dbReference type="Proteomes" id="UP000461443">
    <property type="component" value="Unassembled WGS sequence"/>
</dbReference>
<dbReference type="SUPFAM" id="SSF51445">
    <property type="entry name" value="(Trans)glycosidases"/>
    <property type="match status" value="1"/>
</dbReference>
<dbReference type="PANTHER" id="PTHR10357">
    <property type="entry name" value="ALPHA-AMYLASE FAMILY MEMBER"/>
    <property type="match status" value="1"/>
</dbReference>
<organism evidence="5 6">
    <name type="scientific">Acerihabitans arboris</name>
    <dbReference type="NCBI Taxonomy" id="2691583"/>
    <lineage>
        <taxon>Bacteria</taxon>
        <taxon>Pseudomonadati</taxon>
        <taxon>Pseudomonadota</taxon>
        <taxon>Gammaproteobacteria</taxon>
        <taxon>Enterobacterales</taxon>
        <taxon>Pectobacteriaceae</taxon>
        <taxon>Acerihabitans</taxon>
    </lineage>
</organism>
<reference evidence="5 6" key="2">
    <citation type="submission" date="2020-02" db="EMBL/GenBank/DDBJ databases">
        <title>The new genus of Enterobacteriales.</title>
        <authorList>
            <person name="Kim I.S."/>
        </authorList>
    </citation>
    <scope>NUCLEOTIDE SEQUENCE [LARGE SCALE GENOMIC DNA]</scope>
    <source>
        <strain evidence="5 6">SAP-6</strain>
    </source>
</reference>
<dbReference type="Pfam" id="PF00128">
    <property type="entry name" value="Alpha-amylase"/>
    <property type="match status" value="1"/>
</dbReference>
<protein>
    <submittedName>
        <fullName evidence="5">Alpha,alpha-phosphotrehalase</fullName>
        <ecNumber evidence="5">3.2.1.93</ecNumber>
    </submittedName>
</protein>
<dbReference type="Gene3D" id="3.90.400.10">
    <property type="entry name" value="Oligo-1,6-glucosidase, Domain 2"/>
    <property type="match status" value="1"/>
</dbReference>
<dbReference type="GO" id="GO:0009313">
    <property type="term" value="P:oligosaccharide catabolic process"/>
    <property type="evidence" value="ECO:0007669"/>
    <property type="project" value="TreeGrafter"/>
</dbReference>
<name>A0A845SR49_9GAMM</name>
<proteinExistence type="inferred from homology"/>
<dbReference type="FunFam" id="2.60.40.1180:FF:000007">
    <property type="entry name" value="Sucrose isomerase"/>
    <property type="match status" value="1"/>
</dbReference>
<dbReference type="InterPro" id="IPR006047">
    <property type="entry name" value="GH13_cat_dom"/>
</dbReference>
<dbReference type="EMBL" id="WUBS01000016">
    <property type="protein sequence ID" value="NDL65098.1"/>
    <property type="molecule type" value="Genomic_DNA"/>
</dbReference>
<dbReference type="NCBIfam" id="NF008183">
    <property type="entry name" value="PRK10933.1"/>
    <property type="match status" value="1"/>
</dbReference>
<dbReference type="EC" id="3.2.1.93" evidence="5"/>
<dbReference type="FunFam" id="3.90.400.10:FF:000002">
    <property type="entry name" value="Sucrose isomerase"/>
    <property type="match status" value="1"/>
</dbReference>
<dbReference type="Gene3D" id="2.60.40.1180">
    <property type="entry name" value="Golgi alpha-mannosidase II"/>
    <property type="match status" value="1"/>
</dbReference>
<dbReference type="PANTHER" id="PTHR10357:SF179">
    <property type="entry name" value="NEUTRAL AND BASIC AMINO ACID TRANSPORT PROTEIN RBAT"/>
    <property type="match status" value="1"/>
</dbReference>
<evidence type="ECO:0000313" key="6">
    <source>
        <dbReference type="Proteomes" id="UP000461443"/>
    </source>
</evidence>
<reference evidence="5 6" key="1">
    <citation type="submission" date="2019-12" db="EMBL/GenBank/DDBJ databases">
        <authorList>
            <person name="Lee S.D."/>
        </authorList>
    </citation>
    <scope>NUCLEOTIDE SEQUENCE [LARGE SCALE GENOMIC DNA]</scope>
    <source>
        <strain evidence="5 6">SAP-6</strain>
    </source>
</reference>
<dbReference type="InterPro" id="IPR013780">
    <property type="entry name" value="Glyco_hydro_b"/>
</dbReference>
<feature type="domain" description="Glycosyl hydrolase family 13 catalytic" evidence="4">
    <location>
        <begin position="13"/>
        <end position="412"/>
    </location>
</feature>
<dbReference type="GO" id="GO:0004556">
    <property type="term" value="F:alpha-amylase activity"/>
    <property type="evidence" value="ECO:0007669"/>
    <property type="project" value="TreeGrafter"/>
</dbReference>
<gene>
    <name evidence="5" type="ORF">GRH90_20415</name>
</gene>
<dbReference type="Gene3D" id="3.20.20.80">
    <property type="entry name" value="Glycosidases"/>
    <property type="match status" value="1"/>
</dbReference>
<dbReference type="GO" id="GO:0008788">
    <property type="term" value="F:alpha,alpha-phosphotrehalase activity"/>
    <property type="evidence" value="ECO:0007669"/>
    <property type="project" value="UniProtKB-EC"/>
</dbReference>
<dbReference type="FunFam" id="3.20.20.80:FF:000064">
    <property type="entry name" value="Oligo-1,6-glucosidase"/>
    <property type="match status" value="1"/>
</dbReference>
<evidence type="ECO:0000259" key="4">
    <source>
        <dbReference type="SMART" id="SM00642"/>
    </source>
</evidence>
<keyword evidence="2 5" id="KW-0378">Hydrolase</keyword>
<evidence type="ECO:0000313" key="5">
    <source>
        <dbReference type="EMBL" id="NDL65098.1"/>
    </source>
</evidence>
<dbReference type="CDD" id="cd11333">
    <property type="entry name" value="AmyAc_SI_OligoGlu_DGase"/>
    <property type="match status" value="1"/>
</dbReference>
<comment type="similarity">
    <text evidence="1">Belongs to the glycosyl hydrolase 13 family.</text>
</comment>
<evidence type="ECO:0000256" key="2">
    <source>
        <dbReference type="ARBA" id="ARBA00022801"/>
    </source>
</evidence>
<comment type="caution">
    <text evidence="5">The sequence shown here is derived from an EMBL/GenBank/DDBJ whole genome shotgun (WGS) entry which is preliminary data.</text>
</comment>